<dbReference type="GO" id="GO:0003700">
    <property type="term" value="F:DNA-binding transcription factor activity"/>
    <property type="evidence" value="ECO:0007669"/>
    <property type="project" value="InterPro"/>
</dbReference>
<dbReference type="Pfam" id="PF12833">
    <property type="entry name" value="HTH_18"/>
    <property type="match status" value="1"/>
</dbReference>
<keyword evidence="1" id="KW-0805">Transcription regulation</keyword>
<feature type="domain" description="HTH araC/xylS-type" evidence="4">
    <location>
        <begin position="249"/>
        <end position="347"/>
    </location>
</feature>
<dbReference type="PANTHER" id="PTHR43130:SF3">
    <property type="entry name" value="HTH-TYPE TRANSCRIPTIONAL REGULATOR RV1931C"/>
    <property type="match status" value="1"/>
</dbReference>
<evidence type="ECO:0000256" key="1">
    <source>
        <dbReference type="ARBA" id="ARBA00023015"/>
    </source>
</evidence>
<dbReference type="InterPro" id="IPR018062">
    <property type="entry name" value="HTH_AraC-typ_CS"/>
</dbReference>
<proteinExistence type="predicted"/>
<dbReference type="PROSITE" id="PS00041">
    <property type="entry name" value="HTH_ARAC_FAMILY_1"/>
    <property type="match status" value="1"/>
</dbReference>
<dbReference type="Proteomes" id="UP000384354">
    <property type="component" value="Unassembled WGS sequence"/>
</dbReference>
<dbReference type="InterPro" id="IPR018060">
    <property type="entry name" value="HTH_AraC"/>
</dbReference>
<dbReference type="EMBL" id="CABPSL010000001">
    <property type="protein sequence ID" value="VVD64347.1"/>
    <property type="molecule type" value="Genomic_DNA"/>
</dbReference>
<evidence type="ECO:0000313" key="6">
    <source>
        <dbReference type="Proteomes" id="UP000384354"/>
    </source>
</evidence>
<gene>
    <name evidence="5" type="primary">cdhR_1</name>
    <name evidence="5" type="ORF">PCE31106_00263</name>
</gene>
<dbReference type="RefSeq" id="WP_254440874.1">
    <property type="nucleotide sequence ID" value="NZ_CABPSL010000001.1"/>
</dbReference>
<dbReference type="InterPro" id="IPR009057">
    <property type="entry name" value="Homeodomain-like_sf"/>
</dbReference>
<dbReference type="PANTHER" id="PTHR43130">
    <property type="entry name" value="ARAC-FAMILY TRANSCRIPTIONAL REGULATOR"/>
    <property type="match status" value="1"/>
</dbReference>
<dbReference type="AlphaFoldDB" id="A0A5E4RM18"/>
<dbReference type="CDD" id="cd03137">
    <property type="entry name" value="GATase1_AraC_1"/>
    <property type="match status" value="1"/>
</dbReference>
<dbReference type="SMART" id="SM00342">
    <property type="entry name" value="HTH_ARAC"/>
    <property type="match status" value="1"/>
</dbReference>
<dbReference type="Gene3D" id="3.40.50.880">
    <property type="match status" value="1"/>
</dbReference>
<organism evidence="5 6">
    <name type="scientific">Pandoraea cepalis</name>
    <dbReference type="NCBI Taxonomy" id="2508294"/>
    <lineage>
        <taxon>Bacteria</taxon>
        <taxon>Pseudomonadati</taxon>
        <taxon>Pseudomonadota</taxon>
        <taxon>Betaproteobacteria</taxon>
        <taxon>Burkholderiales</taxon>
        <taxon>Burkholderiaceae</taxon>
        <taxon>Pandoraea</taxon>
    </lineage>
</organism>
<name>A0A5E4RM18_9BURK</name>
<dbReference type="SUPFAM" id="SSF46689">
    <property type="entry name" value="Homeodomain-like"/>
    <property type="match status" value="2"/>
</dbReference>
<protein>
    <submittedName>
        <fullName evidence="5">HTH-type transcriptional regulator CdhR</fullName>
    </submittedName>
</protein>
<dbReference type="Pfam" id="PF01965">
    <property type="entry name" value="DJ-1_PfpI"/>
    <property type="match status" value="1"/>
</dbReference>
<dbReference type="Gene3D" id="1.10.10.60">
    <property type="entry name" value="Homeodomain-like"/>
    <property type="match status" value="1"/>
</dbReference>
<evidence type="ECO:0000256" key="2">
    <source>
        <dbReference type="ARBA" id="ARBA00023125"/>
    </source>
</evidence>
<sequence length="354" mass="38247">MVRRRREAPCGARDGLTLQRSDILAIMNPPRLVAFLIVPPFVLLDLAGPLDAFHAVIRNFAALGQATPYRTVVVSEHGGPVETGSGITLHTEPMRALETMSVDTLIAVGGAVAHRPAVPGEVGEWLRDYAPRVRRVCSVCVGAFILGAAGLLDGRRATTHWLDTAMLQACYPKARVESDPIYVREDPVWTSAGITAGIDLGLALVEDDLGADIALQAARRLVVFLKRAGGQSQFSPPLQAQVAAGAPFGELHAWMSERLDGDLSVVRLAEQANMSARTFARSYLARTGSTPAKAVERMRLEAARFALLDSDAPLKRIAARVGFGDEQNLRRAFQRQYGVTPVAYRERFGVMGVA</sequence>
<dbReference type="InterPro" id="IPR052158">
    <property type="entry name" value="INH-QAR"/>
</dbReference>
<evidence type="ECO:0000256" key="3">
    <source>
        <dbReference type="ARBA" id="ARBA00023163"/>
    </source>
</evidence>
<dbReference type="SUPFAM" id="SSF52317">
    <property type="entry name" value="Class I glutamine amidotransferase-like"/>
    <property type="match status" value="1"/>
</dbReference>
<evidence type="ECO:0000259" key="4">
    <source>
        <dbReference type="PROSITE" id="PS01124"/>
    </source>
</evidence>
<keyword evidence="2" id="KW-0238">DNA-binding</keyword>
<dbReference type="GO" id="GO:0043565">
    <property type="term" value="F:sequence-specific DNA binding"/>
    <property type="evidence" value="ECO:0007669"/>
    <property type="project" value="InterPro"/>
</dbReference>
<accession>A0A5E4RM18</accession>
<reference evidence="5 6" key="1">
    <citation type="submission" date="2019-08" db="EMBL/GenBank/DDBJ databases">
        <authorList>
            <person name="Peeters C."/>
        </authorList>
    </citation>
    <scope>NUCLEOTIDE SEQUENCE [LARGE SCALE GENOMIC DNA]</scope>
    <source>
        <strain evidence="5 6">LMG 31106</strain>
    </source>
</reference>
<dbReference type="InterPro" id="IPR029062">
    <property type="entry name" value="Class_I_gatase-like"/>
</dbReference>
<dbReference type="InterPro" id="IPR002818">
    <property type="entry name" value="DJ-1/PfpI"/>
</dbReference>
<evidence type="ECO:0000313" key="5">
    <source>
        <dbReference type="EMBL" id="VVD64347.1"/>
    </source>
</evidence>
<dbReference type="PROSITE" id="PS01124">
    <property type="entry name" value="HTH_ARAC_FAMILY_2"/>
    <property type="match status" value="1"/>
</dbReference>
<keyword evidence="3" id="KW-0804">Transcription</keyword>